<comment type="caution">
    <text evidence="1">The sequence shown here is derived from an EMBL/GenBank/DDBJ whole genome shotgun (WGS) entry which is preliminary data.</text>
</comment>
<dbReference type="AlphaFoldDB" id="A0A0G1W1K3"/>
<name>A0A0G1W1K3_9BACT</name>
<evidence type="ECO:0000313" key="1">
    <source>
        <dbReference type="EMBL" id="KKU76165.1"/>
    </source>
</evidence>
<evidence type="ECO:0000313" key="2">
    <source>
        <dbReference type="Proteomes" id="UP000034682"/>
    </source>
</evidence>
<accession>A0A0G1W1K3</accession>
<protein>
    <submittedName>
        <fullName evidence="1">Uncharacterized protein</fullName>
    </submittedName>
</protein>
<proteinExistence type="predicted"/>
<dbReference type="Proteomes" id="UP000034682">
    <property type="component" value="Unassembled WGS sequence"/>
</dbReference>
<sequence length="99" mass="11848">MEPIHVFKREETSEGWKFTVEVGYNSERTGFVVLLSKKYWERLTNRTCDPETFVCKSFQLLLTHVPKVAIRRELNVEDIDDYLPEGEYEEEIQKRIHAR</sequence>
<dbReference type="EMBL" id="LCOK01000030">
    <property type="protein sequence ID" value="KKU76165.1"/>
    <property type="molecule type" value="Genomic_DNA"/>
</dbReference>
<gene>
    <name evidence="1" type="ORF">UY02_C0030G0004</name>
</gene>
<reference evidence="1 2" key="1">
    <citation type="journal article" date="2015" name="Nature">
        <title>rRNA introns, odd ribosomes, and small enigmatic genomes across a large radiation of phyla.</title>
        <authorList>
            <person name="Brown C.T."/>
            <person name="Hug L.A."/>
            <person name="Thomas B.C."/>
            <person name="Sharon I."/>
            <person name="Castelle C.J."/>
            <person name="Singh A."/>
            <person name="Wilkins M.J."/>
            <person name="Williams K.H."/>
            <person name="Banfield J.F."/>
        </authorList>
    </citation>
    <scope>NUCLEOTIDE SEQUENCE [LARGE SCALE GENOMIC DNA]</scope>
</reference>
<organism evidence="1 2">
    <name type="scientific">Candidatus Giovannonibacteria bacterium GW2011_GWB1_47_6b</name>
    <dbReference type="NCBI Taxonomy" id="1618655"/>
    <lineage>
        <taxon>Bacteria</taxon>
        <taxon>Candidatus Giovannoniibacteriota</taxon>
    </lineage>
</organism>